<organism evidence="2">
    <name type="scientific">Vibrio halioticoli</name>
    <dbReference type="NCBI Taxonomy" id="71388"/>
    <lineage>
        <taxon>Bacteria</taxon>
        <taxon>Pseudomonadati</taxon>
        <taxon>Pseudomonadota</taxon>
        <taxon>Gammaproteobacteria</taxon>
        <taxon>Vibrionales</taxon>
        <taxon>Vibrionaceae</taxon>
        <taxon>Vibrio</taxon>
    </lineage>
</organism>
<sequence>MFCSLILNISALSLKRVNVISNLPFSLNVACTNTSTHSSVMSDQSVSMEVFIKPCAVTVFIKACTISHLQLITCTVFLSPRERNNRLIVITIGVVVTFVTGFYLKKMAKLTRKLKLAAYFKFPAILKCLTLKRQCFLWGIYRRSLFRYVVYHLHLCLYLGHHLGELKRQNGYQLSYRYLQEYGQHFDDCQHIGLEIQLTLRRRHFQ</sequence>
<keyword evidence="1" id="KW-0472">Membrane</keyword>
<keyword evidence="2" id="KW-0456">Lyase</keyword>
<dbReference type="EMBL" id="AF114038">
    <property type="protein sequence ID" value="AAF22511.1"/>
    <property type="molecule type" value="Genomic_DNA"/>
</dbReference>
<proteinExistence type="predicted"/>
<dbReference type="AlphaFoldDB" id="Q9RGQ4"/>
<reference evidence="2" key="1">
    <citation type="submission" date="1998-12" db="EMBL/GenBank/DDBJ databases">
        <title>Cloning and expression of alginate lyase genes of Vibrio halioticoli.</title>
        <authorList>
            <person name="Sugimura I."/>
            <person name="Sawabe T."/>
            <person name="Ezura Y."/>
        </authorList>
    </citation>
    <scope>NUCLEOTIDE SEQUENCE</scope>
    <source>
        <strain evidence="2">IAM14596T</strain>
    </source>
</reference>
<accession>Q9RGQ4</accession>
<keyword evidence="1" id="KW-1133">Transmembrane helix</keyword>
<keyword evidence="1" id="KW-0812">Transmembrane</keyword>
<name>Q9RGQ4_9VIBR</name>
<dbReference type="GO" id="GO:0016829">
    <property type="term" value="F:lyase activity"/>
    <property type="evidence" value="ECO:0007669"/>
    <property type="project" value="UniProtKB-KW"/>
</dbReference>
<evidence type="ECO:0000256" key="1">
    <source>
        <dbReference type="SAM" id="Phobius"/>
    </source>
</evidence>
<evidence type="ECO:0000313" key="2">
    <source>
        <dbReference type="EMBL" id="AAF22511.1"/>
    </source>
</evidence>
<protein>
    <submittedName>
        <fullName evidence="2">Alginate lyase AlyVMI</fullName>
    </submittedName>
</protein>
<feature type="transmembrane region" description="Helical" evidence="1">
    <location>
        <begin position="87"/>
        <end position="104"/>
    </location>
</feature>